<comment type="caution">
    <text evidence="2">The sequence shown here is derived from an EMBL/GenBank/DDBJ whole genome shotgun (WGS) entry which is preliminary data.</text>
</comment>
<evidence type="ECO:0000313" key="3">
    <source>
        <dbReference type="Proteomes" id="UP001310022"/>
    </source>
</evidence>
<dbReference type="RefSeq" id="WP_338239025.1">
    <property type="nucleotide sequence ID" value="NZ_BQKE01000003.1"/>
</dbReference>
<dbReference type="EMBL" id="BQKE01000003">
    <property type="protein sequence ID" value="GJM63935.1"/>
    <property type="molecule type" value="Genomic_DNA"/>
</dbReference>
<organism evidence="2 3">
    <name type="scientific">Persicobacter diffluens</name>
    <dbReference type="NCBI Taxonomy" id="981"/>
    <lineage>
        <taxon>Bacteria</taxon>
        <taxon>Pseudomonadati</taxon>
        <taxon>Bacteroidota</taxon>
        <taxon>Cytophagia</taxon>
        <taxon>Cytophagales</taxon>
        <taxon>Persicobacteraceae</taxon>
        <taxon>Persicobacter</taxon>
    </lineage>
</organism>
<evidence type="ECO:0000256" key="1">
    <source>
        <dbReference type="SAM" id="SignalP"/>
    </source>
</evidence>
<keyword evidence="1" id="KW-0732">Signal</keyword>
<sequence length="315" mass="36489">MKYLTILICLAISVAMTACVEQEIELVSPQVQIESIHIPDWVLDVENIRQQATQYELNVFEHFQLIGTSSIIKDQQPYQTFTAVSNNEIVVIIFNKNNHKLIAIDNTHIPLQTDFNYEAQSQNSEKVDAVCIEISDIAKGAIQLTFRGANFKNRHNLYIKNKMGQFQLIETDFNSFLKPSFQMKPWFKESYIVIGNEQTRVYDQWGNVLAKTQEDHFTWAIIQGRLHTHYEPISFNKYVLIGNDLDITIENLKTGKTEKIIQVKDEFKGVKIQKTQLEKKTNQVDISYFGVDQKGLQFTATIVLNPYNNQYRLEL</sequence>
<dbReference type="PROSITE" id="PS51257">
    <property type="entry name" value="PROKAR_LIPOPROTEIN"/>
    <property type="match status" value="1"/>
</dbReference>
<protein>
    <submittedName>
        <fullName evidence="2">Uncharacterized protein</fullName>
    </submittedName>
</protein>
<evidence type="ECO:0000313" key="2">
    <source>
        <dbReference type="EMBL" id="GJM63935.1"/>
    </source>
</evidence>
<feature type="chain" id="PRO_5042953442" evidence="1">
    <location>
        <begin position="18"/>
        <end position="315"/>
    </location>
</feature>
<gene>
    <name evidence="2" type="ORF">PEDI_44870</name>
</gene>
<dbReference type="Proteomes" id="UP001310022">
    <property type="component" value="Unassembled WGS sequence"/>
</dbReference>
<keyword evidence="3" id="KW-1185">Reference proteome</keyword>
<accession>A0AAN4W4J3</accession>
<name>A0AAN4W4J3_9BACT</name>
<reference evidence="2 3" key="1">
    <citation type="submission" date="2021-12" db="EMBL/GenBank/DDBJ databases">
        <title>Genome sequencing of bacteria with rrn-lacking chromosome and rrn-plasmid.</title>
        <authorList>
            <person name="Anda M."/>
            <person name="Iwasaki W."/>
        </authorList>
    </citation>
    <scope>NUCLEOTIDE SEQUENCE [LARGE SCALE GENOMIC DNA]</scope>
    <source>
        <strain evidence="2 3">NBRC 15940</strain>
    </source>
</reference>
<dbReference type="AlphaFoldDB" id="A0AAN4W4J3"/>
<proteinExistence type="predicted"/>
<feature type="signal peptide" evidence="1">
    <location>
        <begin position="1"/>
        <end position="17"/>
    </location>
</feature>